<dbReference type="AlphaFoldDB" id="A0A914W8S0"/>
<evidence type="ECO:0000256" key="1">
    <source>
        <dbReference type="ARBA" id="ARBA00022737"/>
    </source>
</evidence>
<feature type="repeat" description="Pumilio" evidence="3">
    <location>
        <begin position="361"/>
        <end position="396"/>
    </location>
</feature>
<evidence type="ECO:0000313" key="6">
    <source>
        <dbReference type="Proteomes" id="UP000887566"/>
    </source>
</evidence>
<dbReference type="GO" id="GO:0003730">
    <property type="term" value="F:mRNA 3'-UTR binding"/>
    <property type="evidence" value="ECO:0007669"/>
    <property type="project" value="TreeGrafter"/>
</dbReference>
<dbReference type="GO" id="GO:0005737">
    <property type="term" value="C:cytoplasm"/>
    <property type="evidence" value="ECO:0007669"/>
    <property type="project" value="TreeGrafter"/>
</dbReference>
<dbReference type="Pfam" id="PF00806">
    <property type="entry name" value="PUF"/>
    <property type="match status" value="7"/>
</dbReference>
<protein>
    <submittedName>
        <fullName evidence="7">PUM-HD domain-containing protein</fullName>
    </submittedName>
</protein>
<dbReference type="WBParaSite" id="PSAMB.scaffold3280size18948.g20941.t1">
    <property type="protein sequence ID" value="PSAMB.scaffold3280size18948.g20941.t1"/>
    <property type="gene ID" value="PSAMB.scaffold3280size18948.g20941"/>
</dbReference>
<dbReference type="SMART" id="SM00025">
    <property type="entry name" value="Pumilio"/>
    <property type="match status" value="8"/>
</dbReference>
<dbReference type="InterPro" id="IPR011989">
    <property type="entry name" value="ARM-like"/>
</dbReference>
<evidence type="ECO:0000313" key="7">
    <source>
        <dbReference type="WBParaSite" id="PSAMB.scaffold3280size18948.g20941.t1"/>
    </source>
</evidence>
<feature type="region of interest" description="Disordered" evidence="4">
    <location>
        <begin position="197"/>
        <end position="219"/>
    </location>
</feature>
<dbReference type="PROSITE" id="PS50303">
    <property type="entry name" value="PUM_HD"/>
    <property type="match status" value="1"/>
</dbReference>
<dbReference type="InterPro" id="IPR001313">
    <property type="entry name" value="Pumilio_RNA-bd_rpt"/>
</dbReference>
<dbReference type="PANTHER" id="PTHR12537">
    <property type="entry name" value="RNA BINDING PROTEIN PUMILIO-RELATED"/>
    <property type="match status" value="1"/>
</dbReference>
<keyword evidence="2" id="KW-0221">Differentiation</keyword>
<evidence type="ECO:0000256" key="2">
    <source>
        <dbReference type="ARBA" id="ARBA00022782"/>
    </source>
</evidence>
<dbReference type="Proteomes" id="UP000887566">
    <property type="component" value="Unplaced"/>
</dbReference>
<name>A0A914W8S0_9BILA</name>
<keyword evidence="1" id="KW-0677">Repeat</keyword>
<organism evidence="6 7">
    <name type="scientific">Plectus sambesii</name>
    <dbReference type="NCBI Taxonomy" id="2011161"/>
    <lineage>
        <taxon>Eukaryota</taxon>
        <taxon>Metazoa</taxon>
        <taxon>Ecdysozoa</taxon>
        <taxon>Nematoda</taxon>
        <taxon>Chromadorea</taxon>
        <taxon>Plectida</taxon>
        <taxon>Plectina</taxon>
        <taxon>Plectoidea</taxon>
        <taxon>Plectidae</taxon>
        <taxon>Plectus</taxon>
    </lineage>
</organism>
<feature type="compositionally biased region" description="Low complexity" evidence="4">
    <location>
        <begin position="20"/>
        <end position="41"/>
    </location>
</feature>
<dbReference type="Gene3D" id="1.25.10.10">
    <property type="entry name" value="Leucine-rich Repeat Variant"/>
    <property type="match status" value="1"/>
</dbReference>
<feature type="repeat" description="Pumilio" evidence="3">
    <location>
        <begin position="280"/>
        <end position="318"/>
    </location>
</feature>
<dbReference type="GO" id="GO:0030154">
    <property type="term" value="P:cell differentiation"/>
    <property type="evidence" value="ECO:0007669"/>
    <property type="project" value="UniProtKB-KW"/>
</dbReference>
<keyword evidence="6" id="KW-1185">Reference proteome</keyword>
<feature type="domain" description="PUM-HD" evidence="5">
    <location>
        <begin position="221"/>
        <end position="601"/>
    </location>
</feature>
<dbReference type="SUPFAM" id="SSF48371">
    <property type="entry name" value="ARM repeat"/>
    <property type="match status" value="1"/>
</dbReference>
<evidence type="ECO:0000256" key="4">
    <source>
        <dbReference type="SAM" id="MobiDB-lite"/>
    </source>
</evidence>
<evidence type="ECO:0000256" key="3">
    <source>
        <dbReference type="PROSITE-ProRule" id="PRU00317"/>
    </source>
</evidence>
<feature type="region of interest" description="Disordered" evidence="4">
    <location>
        <begin position="15"/>
        <end position="54"/>
    </location>
</feature>
<feature type="repeat" description="Pumilio" evidence="3">
    <location>
        <begin position="324"/>
        <end position="360"/>
    </location>
</feature>
<dbReference type="GO" id="GO:0010608">
    <property type="term" value="P:post-transcriptional regulation of gene expression"/>
    <property type="evidence" value="ECO:0007669"/>
    <property type="project" value="TreeGrafter"/>
</dbReference>
<evidence type="ECO:0000259" key="5">
    <source>
        <dbReference type="PROSITE" id="PS50303"/>
    </source>
</evidence>
<proteinExistence type="predicted"/>
<dbReference type="InterPro" id="IPR033133">
    <property type="entry name" value="PUM-HD"/>
</dbReference>
<reference evidence="7" key="1">
    <citation type="submission" date="2022-11" db="UniProtKB">
        <authorList>
            <consortium name="WormBaseParasite"/>
        </authorList>
    </citation>
    <scope>IDENTIFICATION</scope>
</reference>
<dbReference type="GO" id="GO:0005634">
    <property type="term" value="C:nucleus"/>
    <property type="evidence" value="ECO:0007669"/>
    <property type="project" value="TreeGrafter"/>
</dbReference>
<accession>A0A914W8S0</accession>
<dbReference type="PROSITE" id="PS50302">
    <property type="entry name" value="PUM"/>
    <property type="match status" value="3"/>
</dbReference>
<dbReference type="InterPro" id="IPR016024">
    <property type="entry name" value="ARM-type_fold"/>
</dbReference>
<dbReference type="PANTHER" id="PTHR12537:SF112">
    <property type="entry name" value="FEM-3 MRNA-BINDING FACTOR 1-RELATED"/>
    <property type="match status" value="1"/>
</dbReference>
<sequence length="642" mass="71527">MTSVQHIQYQYASPHGLGVSNYNNSNNNNHSNSSMGGSSPGSTPPPPSMSIPIVPMRSSHQLSASPNQMMYCSSPISSGPQTPVGLRGVEDAFANGLCSNEPFVWLPPQSHQQMMNASATPTHLTIATPAPSLQVSPVASPSSSYYYAENAQSAFVFPPPQQYVYAPIPPQFTVAMQPASPTSGYAIYHHQQQQQQSSGRLYMDSHSNHSGSAQSSPIKSAKSKLPTCYLTEAGEIGINIGMVVDRELIEQFACDKTGCHFLQAQYPICKTSTRQKIFDRVVLNDDVFTMLVRDVFGNFLIQKMLEVGHPKELSDLAARLSNNKYGQDRLYTLCQDRYSCRVVQKAIECLPDGLRSPMIVSLYGRETALTLDQNGNHVIQRILHHFSPSKFKFVIDAYVADKETLRKVVENKYGCRVVQVALEELCAAPDGKHELKKLLSALLNDCDRFVSNEFANYVMQHIIVTDSLADEREYVIEQCIRGNVLEMSQDKFASHVVEKAFKHASRVCAPGQSSTLDLLMMEVFKGYLRDQQGREALDVMMFDQFGNYVVQTMLAVAAEMRHDKLCATWFEQLANRVVHNQSRLVKYSSGKKIIEQLKCIMGPNKLMADGVMDENENTPTFANRYERAQYGGVPLPCAYRGY</sequence>